<evidence type="ECO:0000313" key="5">
    <source>
        <dbReference type="Proteomes" id="UP001055117"/>
    </source>
</evidence>
<dbReference type="NCBIfam" id="TIGR00229">
    <property type="entry name" value="sensory_box"/>
    <property type="match status" value="1"/>
</dbReference>
<dbReference type="InterPro" id="IPR043128">
    <property type="entry name" value="Rev_trsase/Diguanyl_cyclase"/>
</dbReference>
<proteinExistence type="predicted"/>
<dbReference type="PROSITE" id="PS50113">
    <property type="entry name" value="PAC"/>
    <property type="match status" value="1"/>
</dbReference>
<dbReference type="SMART" id="SM00267">
    <property type="entry name" value="GGDEF"/>
    <property type="match status" value="1"/>
</dbReference>
<dbReference type="PANTHER" id="PTHR44757:SF2">
    <property type="entry name" value="BIOFILM ARCHITECTURE MAINTENANCE PROTEIN MBAA"/>
    <property type="match status" value="1"/>
</dbReference>
<keyword evidence="5" id="KW-1185">Reference proteome</keyword>
<dbReference type="InterPro" id="IPR013655">
    <property type="entry name" value="PAS_fold_3"/>
</dbReference>
<dbReference type="InterPro" id="IPR035965">
    <property type="entry name" value="PAS-like_dom_sf"/>
</dbReference>
<dbReference type="Pfam" id="PF08447">
    <property type="entry name" value="PAS_3"/>
    <property type="match status" value="1"/>
</dbReference>
<dbReference type="SUPFAM" id="SSF55781">
    <property type="entry name" value="GAF domain-like"/>
    <property type="match status" value="1"/>
</dbReference>
<evidence type="ECO:0000259" key="2">
    <source>
        <dbReference type="PROSITE" id="PS50113"/>
    </source>
</evidence>
<dbReference type="InterPro" id="IPR029787">
    <property type="entry name" value="Nucleotide_cyclase"/>
</dbReference>
<dbReference type="InterPro" id="IPR052155">
    <property type="entry name" value="Biofilm_reg_signaling"/>
</dbReference>
<evidence type="ECO:0000313" key="4">
    <source>
        <dbReference type="EMBL" id="GJD42891.1"/>
    </source>
</evidence>
<accession>A0ABQ4QCY9</accession>
<dbReference type="SMART" id="SM00091">
    <property type="entry name" value="PAS"/>
    <property type="match status" value="1"/>
</dbReference>
<feature type="domain" description="PAC" evidence="2">
    <location>
        <begin position="242"/>
        <end position="295"/>
    </location>
</feature>
<dbReference type="Gene3D" id="3.30.450.20">
    <property type="entry name" value="PAS domain"/>
    <property type="match status" value="1"/>
</dbReference>
<dbReference type="EMBL" id="BPQG01000007">
    <property type="protein sequence ID" value="GJD42891.1"/>
    <property type="molecule type" value="Genomic_DNA"/>
</dbReference>
<dbReference type="NCBIfam" id="TIGR00254">
    <property type="entry name" value="GGDEF"/>
    <property type="match status" value="1"/>
</dbReference>
<dbReference type="InterPro" id="IPR001610">
    <property type="entry name" value="PAC"/>
</dbReference>
<protein>
    <recommendedName>
        <fullName evidence="6">Diguanylate cyclase</fullName>
    </recommendedName>
</protein>
<dbReference type="Proteomes" id="UP001055117">
    <property type="component" value="Unassembled WGS sequence"/>
</dbReference>
<dbReference type="Pfam" id="PF00990">
    <property type="entry name" value="GGDEF"/>
    <property type="match status" value="1"/>
</dbReference>
<organism evidence="4 5">
    <name type="scientific">Methylobacterium cerastii</name>
    <dbReference type="NCBI Taxonomy" id="932741"/>
    <lineage>
        <taxon>Bacteria</taxon>
        <taxon>Pseudomonadati</taxon>
        <taxon>Pseudomonadota</taxon>
        <taxon>Alphaproteobacteria</taxon>
        <taxon>Hyphomicrobiales</taxon>
        <taxon>Methylobacteriaceae</taxon>
        <taxon>Methylobacterium</taxon>
    </lineage>
</organism>
<dbReference type="SUPFAM" id="SSF55785">
    <property type="entry name" value="PYP-like sensor domain (PAS domain)"/>
    <property type="match status" value="1"/>
</dbReference>
<gene>
    <name evidence="4" type="ORF">AFCDBAGC_0733</name>
</gene>
<dbReference type="InterPro" id="IPR029016">
    <property type="entry name" value="GAF-like_dom_sf"/>
</dbReference>
<dbReference type="InterPro" id="IPR000014">
    <property type="entry name" value="PAS"/>
</dbReference>
<evidence type="ECO:0000259" key="1">
    <source>
        <dbReference type="PROSITE" id="PS50112"/>
    </source>
</evidence>
<dbReference type="CDD" id="cd00130">
    <property type="entry name" value="PAS"/>
    <property type="match status" value="1"/>
</dbReference>
<feature type="domain" description="PAS" evidence="1">
    <location>
        <begin position="168"/>
        <end position="238"/>
    </location>
</feature>
<dbReference type="PROSITE" id="PS50887">
    <property type="entry name" value="GGDEF"/>
    <property type="match status" value="1"/>
</dbReference>
<dbReference type="PANTHER" id="PTHR44757">
    <property type="entry name" value="DIGUANYLATE CYCLASE DGCP"/>
    <property type="match status" value="1"/>
</dbReference>
<sequence length="480" mass="53183">MVPLPHNEPARLAALRSLDVIGMPPEPHFDALCRTAAALFSLPIALVSLVEENDQWFKGKCGLDLDGTSREVSFCSHAILSPEVMVIEDATRDDRFVVNPLVTGKPHIRFYAGAPLVLAPGLHAGTLCTIDTQPRTFSTEQRRQLQDVAQVVVAQLRLHAAERALREREAGYRLLADNTTDMVVRSDLDGTRRYVSPAAKLLLGYEAEALVGTRPLDFVHPDDADEYRRLLDDIGAARVTHAVGQQRYRRKDGTWVWVEASFSLTYDEITSRPDGYVASVRDITVRKESEQRMAHLARHDALTGLGNRVLFRERFDEETARASRAEGGFAILCLDLDRFKGVNDTLGHQAGDQLLRHVADRLRSVVRIEDTVARIGGDEFVVIQTGSGRREDATRLAERLIAAMSLPIDLDGHPVGIGVSIGIALTREDGFDREALYRAADRALYRAKAEGRNAFRFAYAPDQAQVTGDAAFEPLDRQVA</sequence>
<dbReference type="InterPro" id="IPR000700">
    <property type="entry name" value="PAS-assoc_C"/>
</dbReference>
<dbReference type="Gene3D" id="3.30.450.40">
    <property type="match status" value="1"/>
</dbReference>
<dbReference type="SUPFAM" id="SSF55073">
    <property type="entry name" value="Nucleotide cyclase"/>
    <property type="match status" value="1"/>
</dbReference>
<dbReference type="RefSeq" id="WP_147830561.1">
    <property type="nucleotide sequence ID" value="NZ_BPQG01000007.1"/>
</dbReference>
<dbReference type="CDD" id="cd01949">
    <property type="entry name" value="GGDEF"/>
    <property type="match status" value="1"/>
</dbReference>
<evidence type="ECO:0008006" key="6">
    <source>
        <dbReference type="Google" id="ProtNLM"/>
    </source>
</evidence>
<dbReference type="SMART" id="SM00065">
    <property type="entry name" value="GAF"/>
    <property type="match status" value="1"/>
</dbReference>
<dbReference type="Pfam" id="PF01590">
    <property type="entry name" value="GAF"/>
    <property type="match status" value="1"/>
</dbReference>
<feature type="domain" description="GGDEF" evidence="3">
    <location>
        <begin position="327"/>
        <end position="460"/>
    </location>
</feature>
<evidence type="ECO:0000259" key="3">
    <source>
        <dbReference type="PROSITE" id="PS50887"/>
    </source>
</evidence>
<dbReference type="PROSITE" id="PS50112">
    <property type="entry name" value="PAS"/>
    <property type="match status" value="1"/>
</dbReference>
<dbReference type="Gene3D" id="3.30.70.270">
    <property type="match status" value="1"/>
</dbReference>
<reference evidence="4 5" key="1">
    <citation type="journal article" date="2021" name="Front. Microbiol.">
        <title>Comprehensive Comparative Genomics and Phenotyping of Methylobacterium Species.</title>
        <authorList>
            <person name="Alessa O."/>
            <person name="Ogura Y."/>
            <person name="Fujitani Y."/>
            <person name="Takami H."/>
            <person name="Hayashi T."/>
            <person name="Sahin N."/>
            <person name="Tani A."/>
        </authorList>
    </citation>
    <scope>NUCLEOTIDE SEQUENCE [LARGE SCALE GENOMIC DNA]</scope>
    <source>
        <strain evidence="4 5">DSM 23679</strain>
    </source>
</reference>
<dbReference type="InterPro" id="IPR003018">
    <property type="entry name" value="GAF"/>
</dbReference>
<dbReference type="InterPro" id="IPR000160">
    <property type="entry name" value="GGDEF_dom"/>
</dbReference>
<dbReference type="SMART" id="SM00086">
    <property type="entry name" value="PAC"/>
    <property type="match status" value="1"/>
</dbReference>
<name>A0ABQ4QCY9_9HYPH</name>
<comment type="caution">
    <text evidence="4">The sequence shown here is derived from an EMBL/GenBank/DDBJ whole genome shotgun (WGS) entry which is preliminary data.</text>
</comment>